<accession>A0A917M0L6</accession>
<dbReference type="Pfam" id="PF08378">
    <property type="entry name" value="NERD"/>
    <property type="match status" value="1"/>
</dbReference>
<dbReference type="Proteomes" id="UP000638848">
    <property type="component" value="Unassembled WGS sequence"/>
</dbReference>
<keyword evidence="3" id="KW-1185">Reference proteome</keyword>
<dbReference type="EMBL" id="BMEQ01000045">
    <property type="protein sequence ID" value="GGG71442.1"/>
    <property type="molecule type" value="Genomic_DNA"/>
</dbReference>
<evidence type="ECO:0000259" key="1">
    <source>
        <dbReference type="PROSITE" id="PS50965"/>
    </source>
</evidence>
<name>A0A917M0L6_9MICC</name>
<dbReference type="PROSITE" id="PS50965">
    <property type="entry name" value="NERD"/>
    <property type="match status" value="1"/>
</dbReference>
<sequence>MTDAVTEPHPPPVTDLRHRIPGQAVIEQVLALQEETAPRSWWQRLLGASPLSDEARPWFKGAIGEIAVGRLLTQLGPTWTVLHAVPVGTHGTDIDHVLIGSGGVFTLNTKNHSGQPVWVAGRTLMVAGQKQHHIPRAHSEAARASKLLTTAVGEPVPVRAVLVLVSPKSLTVKQQPTGVTVLTDRQLVRWLRRRRPILTPDMITRITSVAERPGTWHNNPQPPLDPAVLQRCFTALQRSVRTARRRRQLWRAGLQLGAIIAVLAYGPRLIDVVLSAALF</sequence>
<comment type="caution">
    <text evidence="2">The sequence shown here is derived from an EMBL/GenBank/DDBJ whole genome shotgun (WGS) entry which is preliminary data.</text>
</comment>
<protein>
    <recommendedName>
        <fullName evidence="1">NERD domain-containing protein</fullName>
    </recommendedName>
</protein>
<organism evidence="2 3">
    <name type="scientific">Kocuria dechangensis</name>
    <dbReference type="NCBI Taxonomy" id="1176249"/>
    <lineage>
        <taxon>Bacteria</taxon>
        <taxon>Bacillati</taxon>
        <taxon>Actinomycetota</taxon>
        <taxon>Actinomycetes</taxon>
        <taxon>Micrococcales</taxon>
        <taxon>Micrococcaceae</taxon>
        <taxon>Kocuria</taxon>
    </lineage>
</organism>
<dbReference type="RefSeq" id="WP_229742004.1">
    <property type="nucleotide sequence ID" value="NZ_BMEQ01000045.1"/>
</dbReference>
<proteinExistence type="predicted"/>
<reference evidence="2" key="2">
    <citation type="submission" date="2020-09" db="EMBL/GenBank/DDBJ databases">
        <authorList>
            <person name="Sun Q."/>
            <person name="Zhou Y."/>
        </authorList>
    </citation>
    <scope>NUCLEOTIDE SEQUENCE</scope>
    <source>
        <strain evidence="2">CGMCC 1.12187</strain>
    </source>
</reference>
<dbReference type="InterPro" id="IPR011528">
    <property type="entry name" value="NERD"/>
</dbReference>
<evidence type="ECO:0000313" key="2">
    <source>
        <dbReference type="EMBL" id="GGG71442.1"/>
    </source>
</evidence>
<feature type="domain" description="NERD" evidence="1">
    <location>
        <begin position="60"/>
        <end position="171"/>
    </location>
</feature>
<dbReference type="AlphaFoldDB" id="A0A917M0L6"/>
<reference evidence="2" key="1">
    <citation type="journal article" date="2014" name="Int. J. Syst. Evol. Microbiol.">
        <title>Complete genome sequence of Corynebacterium casei LMG S-19264T (=DSM 44701T), isolated from a smear-ripened cheese.</title>
        <authorList>
            <consortium name="US DOE Joint Genome Institute (JGI-PGF)"/>
            <person name="Walter F."/>
            <person name="Albersmeier A."/>
            <person name="Kalinowski J."/>
            <person name="Ruckert C."/>
        </authorList>
    </citation>
    <scope>NUCLEOTIDE SEQUENCE</scope>
    <source>
        <strain evidence="2">CGMCC 1.12187</strain>
    </source>
</reference>
<evidence type="ECO:0000313" key="3">
    <source>
        <dbReference type="Proteomes" id="UP000638848"/>
    </source>
</evidence>
<gene>
    <name evidence="2" type="ORF">GCM10011374_40150</name>
</gene>